<dbReference type="RefSeq" id="WP_207541787.1">
    <property type="nucleotide sequence ID" value="NZ_JAFNAA010000004.1"/>
</dbReference>
<feature type="chain" id="PRO_5034948340" description="Fimbrial biogenesis outer membrane usher protein" evidence="2">
    <location>
        <begin position="31"/>
        <end position="943"/>
    </location>
</feature>
<evidence type="ECO:0000313" key="4">
    <source>
        <dbReference type="Proteomes" id="UP000664658"/>
    </source>
</evidence>
<name>A0A8I1W4A4_PLESH</name>
<feature type="signal peptide" evidence="2">
    <location>
        <begin position="1"/>
        <end position="30"/>
    </location>
</feature>
<dbReference type="EMBL" id="JAFNAA010000004">
    <property type="protein sequence ID" value="MBO1107669.1"/>
    <property type="molecule type" value="Genomic_DNA"/>
</dbReference>
<evidence type="ECO:0008006" key="5">
    <source>
        <dbReference type="Google" id="ProtNLM"/>
    </source>
</evidence>
<evidence type="ECO:0000256" key="2">
    <source>
        <dbReference type="SAM" id="SignalP"/>
    </source>
</evidence>
<keyword evidence="2" id="KW-0732">Signal</keyword>
<dbReference type="Proteomes" id="UP000664658">
    <property type="component" value="Unassembled WGS sequence"/>
</dbReference>
<evidence type="ECO:0000256" key="1">
    <source>
        <dbReference type="SAM" id="MobiDB-lite"/>
    </source>
</evidence>
<dbReference type="AlphaFoldDB" id="A0A8I1W4A4"/>
<protein>
    <recommendedName>
        <fullName evidence="5">Fimbrial biogenesis outer membrane usher protein</fullName>
    </recommendedName>
</protein>
<organism evidence="3 4">
    <name type="scientific">Plesiomonas shigelloides</name>
    <name type="common">Aeromonas shigelloides</name>
    <dbReference type="NCBI Taxonomy" id="703"/>
    <lineage>
        <taxon>Bacteria</taxon>
        <taxon>Pseudomonadati</taxon>
        <taxon>Pseudomonadota</taxon>
        <taxon>Gammaproteobacteria</taxon>
        <taxon>Enterobacterales</taxon>
        <taxon>Enterobacteriaceae</taxon>
        <taxon>Plesiomonas</taxon>
    </lineage>
</organism>
<gene>
    <name evidence="3" type="ORF">J2R62_05440</name>
</gene>
<accession>A0A8I1W4A4</accession>
<comment type="caution">
    <text evidence="3">The sequence shown here is derived from an EMBL/GenBank/DDBJ whole genome shotgun (WGS) entry which is preliminary data.</text>
</comment>
<sequence length="943" mass="103208">MAIFRQQTALRLALILLALSAGVSFGTASAVPPGSPPIAAAESVAGTAPNPEPNPVPDTASQSGSDITETFVAELSINGNITPDFLDIALVHGSLFVSAAALFTAADATGEKPDNQQLNLLLANTGEALEANLDKQTLRINGASATFSAQEFFTAQDTIYIAATLLEKAFNLNIQFDQTTQRLAIETARPWPIDLRVARENRWRTPLQTEQPSAVAPITVDFPYQFFGTPEADVSLSAERNNSGQYNGSYNMLMVAEALYMTNTLFVSGNNDKPLSDLRLQTGRRDPRGNVFNIPHLYDLQFGDISGLSVPLIQGMPSGRGMRFQAAPLTRTTNFDTTIIEGDAPPGWDAELYIGSRLYSFQPVNNNGRYRFTQIPVGYGSNNIRVVLYGPQGQVREISYQQDISSNNVPVGEFQSYGYLAQANDALLPVVDKADNPFSGEIVGSLRLDYGLTRWLTTGFFAARSPLLKTTFDEQEDNDTFFGPIYSNEPISEASNYYGLELRPVLGAVNFSGGVVKQQAGGLGFYGKTYVPLNYLPFSVEYEHYDEDFTSIQNLRGNSSLRSRLEGRVGIPINRLSPALGYLSLSATQEVQFDQYRHLLANINYSHNIGDLFFNHQFERVQDSYAGQLTADTQNSYRLLASYRRDLFDFRGEVYYRLDNSLGFQYSNFSALWRYYNNDSLNLNLSYTPNSGLGAGLAWNKDLGFSTLSLGVSRSAEGEYSLAAGLNFALAYQPDKGFTISSTSNTYNGAADLLVSQQTAQGQSHPLADIGVLNNDFLHPIKTDQNGRVLLSGLSATSPTILKLQADSLPDPFLTPMQPAVEIWPRPGQTLPVSMGVIEAKELNGILMQQDSSGSKDPLEHVRLQLLSADGKVYAETSTLSDGYYSFDSAYRGEWQLRLAPQQDIELTPIPSGALAITLRDSPSSATFNLLLAQGSLQQDVEP</sequence>
<feature type="region of interest" description="Disordered" evidence="1">
    <location>
        <begin position="40"/>
        <end position="64"/>
    </location>
</feature>
<dbReference type="Gene3D" id="2.60.40.10">
    <property type="entry name" value="Immunoglobulins"/>
    <property type="match status" value="1"/>
</dbReference>
<reference evidence="3" key="1">
    <citation type="submission" date="2021-03" db="EMBL/GenBank/DDBJ databases">
        <title>Plesiomonas shigelloides zfcc0051, isolated from zebrafish feces.</title>
        <authorList>
            <person name="Vanderhoek Z."/>
            <person name="Gaulke C."/>
        </authorList>
    </citation>
    <scope>NUCLEOTIDE SEQUENCE</scope>
    <source>
        <strain evidence="3">Zfcc0051</strain>
    </source>
</reference>
<dbReference type="InterPro" id="IPR013783">
    <property type="entry name" value="Ig-like_fold"/>
</dbReference>
<evidence type="ECO:0000313" key="3">
    <source>
        <dbReference type="EMBL" id="MBO1107669.1"/>
    </source>
</evidence>
<proteinExistence type="predicted"/>